<feature type="active site" description="Proton donor/acceptor" evidence="7">
    <location>
        <position position="218"/>
    </location>
</feature>
<reference evidence="9 10" key="1">
    <citation type="submission" date="2020-04" db="EMBL/GenBank/DDBJ databases">
        <title>Draft genome of Pyxidicoccus fallax type strain.</title>
        <authorList>
            <person name="Whitworth D.E."/>
        </authorList>
    </citation>
    <scope>NUCLEOTIDE SEQUENCE [LARGE SCALE GENOMIC DNA]</scope>
    <source>
        <strain evidence="9 10">DSM 14698</strain>
    </source>
</reference>
<evidence type="ECO:0000256" key="8">
    <source>
        <dbReference type="SAM" id="MobiDB-lite"/>
    </source>
</evidence>
<feature type="active site" description="Schiff-base intermediate with acetaldehyde" evidence="7">
    <location>
        <position position="189"/>
    </location>
</feature>
<feature type="compositionally biased region" description="Basic and acidic residues" evidence="8">
    <location>
        <begin position="1"/>
        <end position="12"/>
    </location>
</feature>
<gene>
    <name evidence="7 9" type="primary">deoC</name>
    <name evidence="9" type="ORF">HG543_45410</name>
</gene>
<name>A0A848LVE1_9BACT</name>
<sequence>MGRGMSDSDVKVPQDSAARSPVEWPDTARVDMESIRSPADLAPYIDHTLLKPEARAEDVVRVAEEARKHGFATVCVNSVHVATAARVLSGSNTVPIAVVGFPLGAALPAAKAFEAREAIRLGAREIDMVLNVGALKAHDYALVHQDIAAVVEASRPVPVKVILETALLTDEEKVLACALAKAAGAAFVKTSTGFGPGGATAEDVALMRRVVGDDVGVKASGGIRSAEDAMKMLRAGANRLGASASVAIVTGQTSTAKY</sequence>
<dbReference type="InterPro" id="IPR013785">
    <property type="entry name" value="Aldolase_TIM"/>
</dbReference>
<evidence type="ECO:0000313" key="10">
    <source>
        <dbReference type="Proteomes" id="UP000518300"/>
    </source>
</evidence>
<evidence type="ECO:0000256" key="3">
    <source>
        <dbReference type="ARBA" id="ARBA00023239"/>
    </source>
</evidence>
<dbReference type="SUPFAM" id="SSF51569">
    <property type="entry name" value="Aldolase"/>
    <property type="match status" value="1"/>
</dbReference>
<comment type="subcellular location">
    <subcellularLocation>
        <location evidence="7">Cytoplasm</location>
    </subcellularLocation>
</comment>
<dbReference type="PIRSF" id="PIRSF001357">
    <property type="entry name" value="DeoC"/>
    <property type="match status" value="1"/>
</dbReference>
<dbReference type="FunFam" id="3.20.20.70:FF:000044">
    <property type="entry name" value="Deoxyribose-phosphate aldolase"/>
    <property type="match status" value="1"/>
</dbReference>
<dbReference type="InterPro" id="IPR011343">
    <property type="entry name" value="DeoC"/>
</dbReference>
<dbReference type="UniPathway" id="UPA00002">
    <property type="reaction ID" value="UER00468"/>
</dbReference>
<keyword evidence="3 7" id="KW-0456">Lyase</keyword>
<proteinExistence type="inferred from homology"/>
<comment type="pathway">
    <text evidence="7">Carbohydrate degradation; 2-deoxy-D-ribose 1-phosphate degradation; D-glyceraldehyde 3-phosphate and acetaldehyde from 2-deoxy-alpha-D-ribose 1-phosphate: step 2/2.</text>
</comment>
<evidence type="ECO:0000313" key="9">
    <source>
        <dbReference type="EMBL" id="NMO22048.1"/>
    </source>
</evidence>
<comment type="catalytic activity">
    <reaction evidence="5 7">
        <text>2-deoxy-D-ribose 5-phosphate = D-glyceraldehyde 3-phosphate + acetaldehyde</text>
        <dbReference type="Rhea" id="RHEA:12821"/>
        <dbReference type="ChEBI" id="CHEBI:15343"/>
        <dbReference type="ChEBI" id="CHEBI:59776"/>
        <dbReference type="ChEBI" id="CHEBI:62877"/>
        <dbReference type="EC" id="4.1.2.4"/>
    </reaction>
</comment>
<keyword evidence="2 7" id="KW-0963">Cytoplasm</keyword>
<dbReference type="AlphaFoldDB" id="A0A848LVE1"/>
<dbReference type="GO" id="GO:0005737">
    <property type="term" value="C:cytoplasm"/>
    <property type="evidence" value="ECO:0007669"/>
    <property type="project" value="UniProtKB-SubCell"/>
</dbReference>
<evidence type="ECO:0000256" key="6">
    <source>
        <dbReference type="ARBA" id="ARBA00056337"/>
    </source>
</evidence>
<dbReference type="InterPro" id="IPR028581">
    <property type="entry name" value="DeoC_typeI"/>
</dbReference>
<dbReference type="Pfam" id="PF01791">
    <property type="entry name" value="DeoC"/>
    <property type="match status" value="1"/>
</dbReference>
<dbReference type="PANTHER" id="PTHR10889:SF1">
    <property type="entry name" value="DEOXYRIBOSE-PHOSPHATE ALDOLASE"/>
    <property type="match status" value="1"/>
</dbReference>
<dbReference type="Proteomes" id="UP000518300">
    <property type="component" value="Unassembled WGS sequence"/>
</dbReference>
<dbReference type="GO" id="GO:0016052">
    <property type="term" value="P:carbohydrate catabolic process"/>
    <property type="evidence" value="ECO:0007669"/>
    <property type="project" value="TreeGrafter"/>
</dbReference>
<evidence type="ECO:0000256" key="2">
    <source>
        <dbReference type="ARBA" id="ARBA00022490"/>
    </source>
</evidence>
<evidence type="ECO:0000256" key="5">
    <source>
        <dbReference type="ARBA" id="ARBA00048791"/>
    </source>
</evidence>
<evidence type="ECO:0000256" key="4">
    <source>
        <dbReference type="ARBA" id="ARBA00023270"/>
    </source>
</evidence>
<evidence type="ECO:0000256" key="7">
    <source>
        <dbReference type="HAMAP-Rule" id="MF_00114"/>
    </source>
</evidence>
<dbReference type="CDD" id="cd00959">
    <property type="entry name" value="DeoC"/>
    <property type="match status" value="1"/>
</dbReference>
<dbReference type="GO" id="GO:0004139">
    <property type="term" value="F:deoxyribose-phosphate aldolase activity"/>
    <property type="evidence" value="ECO:0007669"/>
    <property type="project" value="UniProtKB-UniRule"/>
</dbReference>
<dbReference type="PANTHER" id="PTHR10889">
    <property type="entry name" value="DEOXYRIBOSE-PHOSPHATE ALDOLASE"/>
    <property type="match status" value="1"/>
</dbReference>
<organism evidence="9 10">
    <name type="scientific">Pyxidicoccus fallax</name>
    <dbReference type="NCBI Taxonomy" id="394095"/>
    <lineage>
        <taxon>Bacteria</taxon>
        <taxon>Pseudomonadati</taxon>
        <taxon>Myxococcota</taxon>
        <taxon>Myxococcia</taxon>
        <taxon>Myxococcales</taxon>
        <taxon>Cystobacterineae</taxon>
        <taxon>Myxococcaceae</taxon>
        <taxon>Pyxidicoccus</taxon>
    </lineage>
</organism>
<dbReference type="SMART" id="SM01133">
    <property type="entry name" value="DeoC"/>
    <property type="match status" value="1"/>
</dbReference>
<dbReference type="GO" id="GO:0006018">
    <property type="term" value="P:2-deoxyribose 1-phosphate catabolic process"/>
    <property type="evidence" value="ECO:0007669"/>
    <property type="project" value="UniProtKB-UniRule"/>
</dbReference>
<comment type="caution">
    <text evidence="9">The sequence shown here is derived from an EMBL/GenBank/DDBJ whole genome shotgun (WGS) entry which is preliminary data.</text>
</comment>
<evidence type="ECO:0000256" key="1">
    <source>
        <dbReference type="ARBA" id="ARBA00010936"/>
    </source>
</evidence>
<protein>
    <recommendedName>
        <fullName evidence="7">Deoxyribose-phosphate aldolase</fullName>
        <shortName evidence="7">DERA</shortName>
        <ecNumber evidence="7">4.1.2.4</ecNumber>
    </recommendedName>
    <alternativeName>
        <fullName evidence="7">2-deoxy-D-ribose 5-phosphate aldolase</fullName>
    </alternativeName>
    <alternativeName>
        <fullName evidence="7">Phosphodeoxyriboaldolase</fullName>
        <shortName evidence="7">Deoxyriboaldolase</shortName>
    </alternativeName>
</protein>
<keyword evidence="4 7" id="KW-0704">Schiff base</keyword>
<dbReference type="EMBL" id="JABBJJ010000379">
    <property type="protein sequence ID" value="NMO22048.1"/>
    <property type="molecule type" value="Genomic_DNA"/>
</dbReference>
<dbReference type="Gene3D" id="3.20.20.70">
    <property type="entry name" value="Aldolase class I"/>
    <property type="match status" value="1"/>
</dbReference>
<dbReference type="GO" id="GO:0009264">
    <property type="term" value="P:deoxyribonucleotide catabolic process"/>
    <property type="evidence" value="ECO:0007669"/>
    <property type="project" value="UniProtKB-UniRule"/>
</dbReference>
<dbReference type="InterPro" id="IPR002915">
    <property type="entry name" value="DeoC/FbaB/LacD_aldolase"/>
</dbReference>
<keyword evidence="10" id="KW-1185">Reference proteome</keyword>
<dbReference type="EC" id="4.1.2.4" evidence="7"/>
<comment type="similarity">
    <text evidence="1 7">Belongs to the DeoC/FbaB aldolase family. DeoC type 1 subfamily.</text>
</comment>
<accession>A0A848LVE1</accession>
<dbReference type="HAMAP" id="MF_00114">
    <property type="entry name" value="DeoC_type1"/>
    <property type="match status" value="1"/>
</dbReference>
<comment type="function">
    <text evidence="6 7">Catalyzes a reversible aldol reaction between acetaldehyde and D-glyceraldehyde 3-phosphate to generate 2-deoxy-D-ribose 5-phosphate.</text>
</comment>
<feature type="active site" description="Proton donor/acceptor" evidence="7">
    <location>
        <position position="127"/>
    </location>
</feature>
<feature type="region of interest" description="Disordered" evidence="8">
    <location>
        <begin position="1"/>
        <end position="24"/>
    </location>
</feature>
<dbReference type="NCBIfam" id="TIGR00126">
    <property type="entry name" value="deoC"/>
    <property type="match status" value="1"/>
</dbReference>